<keyword evidence="3" id="KW-1185">Reference proteome</keyword>
<reference evidence="2 3" key="1">
    <citation type="journal article" date="2019" name="Nat. Ecol. Evol.">
        <title>Megaphylogeny resolves global patterns of mushroom evolution.</title>
        <authorList>
            <person name="Varga T."/>
            <person name="Krizsan K."/>
            <person name="Foldi C."/>
            <person name="Dima B."/>
            <person name="Sanchez-Garcia M."/>
            <person name="Sanchez-Ramirez S."/>
            <person name="Szollosi G.J."/>
            <person name="Szarkandi J.G."/>
            <person name="Papp V."/>
            <person name="Albert L."/>
            <person name="Andreopoulos W."/>
            <person name="Angelini C."/>
            <person name="Antonin V."/>
            <person name="Barry K.W."/>
            <person name="Bougher N.L."/>
            <person name="Buchanan P."/>
            <person name="Buyck B."/>
            <person name="Bense V."/>
            <person name="Catcheside P."/>
            <person name="Chovatia M."/>
            <person name="Cooper J."/>
            <person name="Damon W."/>
            <person name="Desjardin D."/>
            <person name="Finy P."/>
            <person name="Geml J."/>
            <person name="Haridas S."/>
            <person name="Hughes K."/>
            <person name="Justo A."/>
            <person name="Karasinski D."/>
            <person name="Kautmanova I."/>
            <person name="Kiss B."/>
            <person name="Kocsube S."/>
            <person name="Kotiranta H."/>
            <person name="LaButti K.M."/>
            <person name="Lechner B.E."/>
            <person name="Liimatainen K."/>
            <person name="Lipzen A."/>
            <person name="Lukacs Z."/>
            <person name="Mihaltcheva S."/>
            <person name="Morgado L.N."/>
            <person name="Niskanen T."/>
            <person name="Noordeloos M.E."/>
            <person name="Ohm R.A."/>
            <person name="Ortiz-Santana B."/>
            <person name="Ovrebo C."/>
            <person name="Racz N."/>
            <person name="Riley R."/>
            <person name="Savchenko A."/>
            <person name="Shiryaev A."/>
            <person name="Soop K."/>
            <person name="Spirin V."/>
            <person name="Szebenyi C."/>
            <person name="Tomsovsky M."/>
            <person name="Tulloss R.E."/>
            <person name="Uehling J."/>
            <person name="Grigoriev I.V."/>
            <person name="Vagvolgyi C."/>
            <person name="Papp T."/>
            <person name="Martin F.M."/>
            <person name="Miettinen O."/>
            <person name="Hibbett D.S."/>
            <person name="Nagy L.G."/>
        </authorList>
    </citation>
    <scope>NUCLEOTIDE SEQUENCE [LARGE SCALE GENOMIC DNA]</scope>
    <source>
        <strain evidence="2 3">CBS 962.96</strain>
    </source>
</reference>
<feature type="region of interest" description="Disordered" evidence="1">
    <location>
        <begin position="1"/>
        <end position="107"/>
    </location>
</feature>
<accession>A0A4S8LV19</accession>
<dbReference type="EMBL" id="ML179253">
    <property type="protein sequence ID" value="THU93270.1"/>
    <property type="molecule type" value="Genomic_DNA"/>
</dbReference>
<proteinExistence type="predicted"/>
<evidence type="ECO:0000313" key="2">
    <source>
        <dbReference type="EMBL" id="THU93270.1"/>
    </source>
</evidence>
<evidence type="ECO:0000256" key="1">
    <source>
        <dbReference type="SAM" id="MobiDB-lite"/>
    </source>
</evidence>
<feature type="region of interest" description="Disordered" evidence="1">
    <location>
        <begin position="350"/>
        <end position="400"/>
    </location>
</feature>
<feature type="compositionally biased region" description="Polar residues" evidence="1">
    <location>
        <begin position="1"/>
        <end position="15"/>
    </location>
</feature>
<protein>
    <submittedName>
        <fullName evidence="2">Uncharacterized protein</fullName>
    </submittedName>
</protein>
<feature type="compositionally biased region" description="Polar residues" evidence="1">
    <location>
        <begin position="41"/>
        <end position="52"/>
    </location>
</feature>
<dbReference type="Proteomes" id="UP000297245">
    <property type="component" value="Unassembled WGS sequence"/>
</dbReference>
<gene>
    <name evidence="2" type="ORF">K435DRAFT_799844</name>
</gene>
<feature type="compositionally biased region" description="Polar residues" evidence="1">
    <location>
        <begin position="84"/>
        <end position="102"/>
    </location>
</feature>
<feature type="compositionally biased region" description="Basic and acidic residues" evidence="1">
    <location>
        <begin position="350"/>
        <end position="364"/>
    </location>
</feature>
<evidence type="ECO:0000313" key="3">
    <source>
        <dbReference type="Proteomes" id="UP000297245"/>
    </source>
</evidence>
<organism evidence="2 3">
    <name type="scientific">Dendrothele bispora (strain CBS 962.96)</name>
    <dbReference type="NCBI Taxonomy" id="1314807"/>
    <lineage>
        <taxon>Eukaryota</taxon>
        <taxon>Fungi</taxon>
        <taxon>Dikarya</taxon>
        <taxon>Basidiomycota</taxon>
        <taxon>Agaricomycotina</taxon>
        <taxon>Agaricomycetes</taxon>
        <taxon>Agaricomycetidae</taxon>
        <taxon>Agaricales</taxon>
        <taxon>Agaricales incertae sedis</taxon>
        <taxon>Dendrothele</taxon>
    </lineage>
</organism>
<dbReference type="OrthoDB" id="3269273at2759"/>
<sequence length="516" mass="57083">MARQNTDSNLSAYTNDDSRIPFTPLHHNHDRTSTRGYSLPFPSNTPDSTLDSRSALPSLRSHFLHSPAPHQSVPHPSSPEIQDIRQSTFYPPTMNPSRSQSPPITPSPRGFIGTTSSVEIHAPTPASNVPGFNQTVLSAAMVDKAAMQFKLDKTQRQTCHTFVQICSQDPPLTRADTSARLFMLAHSMQMVNEAKARDEERSRGTEDYKGMLDDMKARISTSFALSTEQLSEVRNYLQDLLFEKTRTSFCKVHNEAKINWKKEKISLKLANVVGNPAREKTLNTKAGRMSSSIRNQMQNEIYASIAGPTRKSLKDFTYDTAIKYKRGGPGSKELDSGLLAHKAILRRFAREHPELHGKKEKENASNDPEEDDPDSTGLWNWEDHTHGSEGPPAKKRKAGEGELKAKNFWGAVDEWFALQLKARGSDFGTELWKEYIKETITLDMKYYSPVDENTELDYAEASISLISSSSSTTGIPITSPGFVGASSSSIAAVPTLDMPGGSALVDDSRVGSAFLI</sequence>
<dbReference type="AlphaFoldDB" id="A0A4S8LV19"/>
<name>A0A4S8LV19_DENBC</name>